<dbReference type="GO" id="GO:0008270">
    <property type="term" value="F:zinc ion binding"/>
    <property type="evidence" value="ECO:0007669"/>
    <property type="project" value="UniProtKB-KW"/>
</dbReference>
<sequence>NPCGHSFCAECGWQWIVQVKRLAFKGHGCPVCRVKLDRSRPMLVNISLDNIVERYIHALAQTVDVVWSPSGEKYREWEARKKYM</sequence>
<dbReference type="InterPro" id="IPR013083">
    <property type="entry name" value="Znf_RING/FYVE/PHD"/>
</dbReference>
<dbReference type="EMBL" id="KN881666">
    <property type="protein sequence ID" value="KIY51344.1"/>
    <property type="molecule type" value="Genomic_DNA"/>
</dbReference>
<evidence type="ECO:0000313" key="3">
    <source>
        <dbReference type="EMBL" id="KIY51344.1"/>
    </source>
</evidence>
<evidence type="ECO:0000313" key="4">
    <source>
        <dbReference type="Proteomes" id="UP000054144"/>
    </source>
</evidence>
<protein>
    <recommendedName>
        <fullName evidence="2">RING-type domain-containing protein</fullName>
    </recommendedName>
</protein>
<organism evidence="3 4">
    <name type="scientific">Fistulina hepatica ATCC 64428</name>
    <dbReference type="NCBI Taxonomy" id="1128425"/>
    <lineage>
        <taxon>Eukaryota</taxon>
        <taxon>Fungi</taxon>
        <taxon>Dikarya</taxon>
        <taxon>Basidiomycota</taxon>
        <taxon>Agaricomycotina</taxon>
        <taxon>Agaricomycetes</taxon>
        <taxon>Agaricomycetidae</taxon>
        <taxon>Agaricales</taxon>
        <taxon>Fistulinaceae</taxon>
        <taxon>Fistulina</taxon>
    </lineage>
</organism>
<keyword evidence="1" id="KW-0863">Zinc-finger</keyword>
<dbReference type="Proteomes" id="UP000054144">
    <property type="component" value="Unassembled WGS sequence"/>
</dbReference>
<dbReference type="InterPro" id="IPR001841">
    <property type="entry name" value="Znf_RING"/>
</dbReference>
<dbReference type="SUPFAM" id="SSF57850">
    <property type="entry name" value="RING/U-box"/>
    <property type="match status" value="1"/>
</dbReference>
<feature type="non-terminal residue" evidence="3">
    <location>
        <position position="84"/>
    </location>
</feature>
<feature type="domain" description="RING-type" evidence="2">
    <location>
        <begin position="2"/>
        <end position="33"/>
    </location>
</feature>
<feature type="non-terminal residue" evidence="3">
    <location>
        <position position="1"/>
    </location>
</feature>
<proteinExistence type="predicted"/>
<keyword evidence="1" id="KW-0479">Metal-binding</keyword>
<accession>A0A0D7AHX3</accession>
<gene>
    <name evidence="3" type="ORF">FISHEDRAFT_27431</name>
</gene>
<keyword evidence="1" id="KW-0862">Zinc</keyword>
<reference evidence="3 4" key="1">
    <citation type="journal article" date="2015" name="Fungal Genet. Biol.">
        <title>Evolution of novel wood decay mechanisms in Agaricales revealed by the genome sequences of Fistulina hepatica and Cylindrobasidium torrendii.</title>
        <authorList>
            <person name="Floudas D."/>
            <person name="Held B.W."/>
            <person name="Riley R."/>
            <person name="Nagy L.G."/>
            <person name="Koehler G."/>
            <person name="Ransdell A.S."/>
            <person name="Younus H."/>
            <person name="Chow J."/>
            <person name="Chiniquy J."/>
            <person name="Lipzen A."/>
            <person name="Tritt A."/>
            <person name="Sun H."/>
            <person name="Haridas S."/>
            <person name="LaButti K."/>
            <person name="Ohm R.A."/>
            <person name="Kues U."/>
            <person name="Blanchette R.A."/>
            <person name="Grigoriev I.V."/>
            <person name="Minto R.E."/>
            <person name="Hibbett D.S."/>
        </authorList>
    </citation>
    <scope>NUCLEOTIDE SEQUENCE [LARGE SCALE GENOMIC DNA]</scope>
    <source>
        <strain evidence="3 4">ATCC 64428</strain>
    </source>
</reference>
<keyword evidence="4" id="KW-1185">Reference proteome</keyword>
<dbReference type="AlphaFoldDB" id="A0A0D7AHX3"/>
<dbReference type="PROSITE" id="PS50089">
    <property type="entry name" value="ZF_RING_2"/>
    <property type="match status" value="1"/>
</dbReference>
<evidence type="ECO:0000259" key="2">
    <source>
        <dbReference type="PROSITE" id="PS50089"/>
    </source>
</evidence>
<dbReference type="Gene3D" id="3.30.40.10">
    <property type="entry name" value="Zinc/RING finger domain, C3HC4 (zinc finger)"/>
    <property type="match status" value="1"/>
</dbReference>
<dbReference type="OrthoDB" id="6105938at2759"/>
<evidence type="ECO:0000256" key="1">
    <source>
        <dbReference type="PROSITE-ProRule" id="PRU00175"/>
    </source>
</evidence>
<name>A0A0D7AHX3_9AGAR</name>